<feature type="region of interest" description="Disordered" evidence="1">
    <location>
        <begin position="1"/>
        <end position="33"/>
    </location>
</feature>
<name>A0A0A8ZVG7_ARUDO</name>
<proteinExistence type="predicted"/>
<dbReference type="EMBL" id="GBRH01254506">
    <property type="protein sequence ID" value="JAD43389.1"/>
    <property type="molecule type" value="Transcribed_RNA"/>
</dbReference>
<sequence>MASSEDPGERSRRATCPGRAGRHVPMSPGLRGDEARHLRGLSQCATWLPSGTPRVH</sequence>
<reference evidence="2" key="1">
    <citation type="submission" date="2014-09" db="EMBL/GenBank/DDBJ databases">
        <authorList>
            <person name="Magalhaes I.L.F."/>
            <person name="Oliveira U."/>
            <person name="Santos F.R."/>
            <person name="Vidigal T.H.D.A."/>
            <person name="Brescovit A.D."/>
            <person name="Santos A.J."/>
        </authorList>
    </citation>
    <scope>NUCLEOTIDE SEQUENCE</scope>
    <source>
        <tissue evidence="2">Shoot tissue taken approximately 20 cm above the soil surface</tissue>
    </source>
</reference>
<reference evidence="2" key="2">
    <citation type="journal article" date="2015" name="Data Brief">
        <title>Shoot transcriptome of the giant reed, Arundo donax.</title>
        <authorList>
            <person name="Barrero R.A."/>
            <person name="Guerrero F.D."/>
            <person name="Moolhuijzen P."/>
            <person name="Goolsby J.A."/>
            <person name="Tidwell J."/>
            <person name="Bellgard S.E."/>
            <person name="Bellgard M.I."/>
        </authorList>
    </citation>
    <scope>NUCLEOTIDE SEQUENCE</scope>
    <source>
        <tissue evidence="2">Shoot tissue taken approximately 20 cm above the soil surface</tissue>
    </source>
</reference>
<evidence type="ECO:0000313" key="2">
    <source>
        <dbReference type="EMBL" id="JAD43389.1"/>
    </source>
</evidence>
<protein>
    <submittedName>
        <fullName evidence="2">Uncharacterized protein</fullName>
    </submittedName>
</protein>
<evidence type="ECO:0000256" key="1">
    <source>
        <dbReference type="SAM" id="MobiDB-lite"/>
    </source>
</evidence>
<dbReference type="AlphaFoldDB" id="A0A0A8ZVG7"/>
<organism evidence="2">
    <name type="scientific">Arundo donax</name>
    <name type="common">Giant reed</name>
    <name type="synonym">Donax arundinaceus</name>
    <dbReference type="NCBI Taxonomy" id="35708"/>
    <lineage>
        <taxon>Eukaryota</taxon>
        <taxon>Viridiplantae</taxon>
        <taxon>Streptophyta</taxon>
        <taxon>Embryophyta</taxon>
        <taxon>Tracheophyta</taxon>
        <taxon>Spermatophyta</taxon>
        <taxon>Magnoliopsida</taxon>
        <taxon>Liliopsida</taxon>
        <taxon>Poales</taxon>
        <taxon>Poaceae</taxon>
        <taxon>PACMAD clade</taxon>
        <taxon>Arundinoideae</taxon>
        <taxon>Arundineae</taxon>
        <taxon>Arundo</taxon>
    </lineage>
</organism>
<accession>A0A0A8ZVG7</accession>